<organism evidence="8 9">
    <name type="scientific">Haemophilus sputorum</name>
    <dbReference type="NCBI Taxonomy" id="1078480"/>
    <lineage>
        <taxon>Bacteria</taxon>
        <taxon>Pseudomonadati</taxon>
        <taxon>Pseudomonadota</taxon>
        <taxon>Gammaproteobacteria</taxon>
        <taxon>Pasteurellales</taxon>
        <taxon>Pasteurellaceae</taxon>
        <taxon>Haemophilus</taxon>
    </lineage>
</organism>
<feature type="transmembrane region" description="Helical" evidence="7">
    <location>
        <begin position="78"/>
        <end position="97"/>
    </location>
</feature>
<reference evidence="8 9" key="1">
    <citation type="submission" date="2018-05" db="EMBL/GenBank/DDBJ databases">
        <title>Draft Genome Sequences for a Diverse set of 7 Haemophilus Species.</title>
        <authorList>
            <person name="Nichols M."/>
            <person name="Topaz N."/>
            <person name="Wang X."/>
            <person name="Wang X."/>
            <person name="Boxrud D."/>
        </authorList>
    </citation>
    <scope>NUCLEOTIDE SEQUENCE [LARGE SCALE GENOMIC DNA]</scope>
    <source>
        <strain evidence="8 9">C2002001239</strain>
    </source>
</reference>
<dbReference type="GO" id="GO:0046583">
    <property type="term" value="F:monoatomic cation efflux transmembrane transporter activity"/>
    <property type="evidence" value="ECO:0007669"/>
    <property type="project" value="TreeGrafter"/>
</dbReference>
<dbReference type="Proteomes" id="UP000253872">
    <property type="component" value="Unassembled WGS sequence"/>
</dbReference>
<gene>
    <name evidence="8" type="ORF">DPV93_08095</name>
</gene>
<dbReference type="EMBL" id="QEPN01000006">
    <property type="protein sequence ID" value="RDE70956.1"/>
    <property type="molecule type" value="Genomic_DNA"/>
</dbReference>
<dbReference type="InterPro" id="IPR011552">
    <property type="entry name" value="TehA/Mae1"/>
</dbReference>
<dbReference type="InterPro" id="IPR038665">
    <property type="entry name" value="Voltage-dep_anion_channel_sf"/>
</dbReference>
<keyword evidence="3" id="KW-0813">Transport</keyword>
<accession>A0A369YE48</accession>
<evidence type="ECO:0000256" key="4">
    <source>
        <dbReference type="ARBA" id="ARBA00022692"/>
    </source>
</evidence>
<dbReference type="RefSeq" id="WP_111403540.1">
    <property type="nucleotide sequence ID" value="NZ_QEPN01000006.1"/>
</dbReference>
<proteinExistence type="inferred from homology"/>
<dbReference type="Pfam" id="PF03595">
    <property type="entry name" value="SLAC1"/>
    <property type="match status" value="1"/>
</dbReference>
<evidence type="ECO:0000256" key="7">
    <source>
        <dbReference type="SAM" id="Phobius"/>
    </source>
</evidence>
<feature type="transmembrane region" description="Helical" evidence="7">
    <location>
        <begin position="103"/>
        <end position="126"/>
    </location>
</feature>
<evidence type="ECO:0000256" key="1">
    <source>
        <dbReference type="ARBA" id="ARBA00004141"/>
    </source>
</evidence>
<dbReference type="GO" id="GO:0005886">
    <property type="term" value="C:plasma membrane"/>
    <property type="evidence" value="ECO:0007669"/>
    <property type="project" value="TreeGrafter"/>
</dbReference>
<evidence type="ECO:0000256" key="3">
    <source>
        <dbReference type="ARBA" id="ARBA00022448"/>
    </source>
</evidence>
<dbReference type="PANTHER" id="PTHR37955">
    <property type="entry name" value="TELLURITE RESISTANCE PROTEIN TEHA"/>
    <property type="match status" value="1"/>
</dbReference>
<keyword evidence="4 7" id="KW-0812">Transmembrane</keyword>
<dbReference type="Gene3D" id="1.50.10.150">
    <property type="entry name" value="Voltage-dependent anion channel"/>
    <property type="match status" value="1"/>
</dbReference>
<protein>
    <submittedName>
        <fullName evidence="8">Dicarboxylate transporter/tellurite-resistance protein TehA</fullName>
    </submittedName>
</protein>
<evidence type="ECO:0000256" key="6">
    <source>
        <dbReference type="ARBA" id="ARBA00023136"/>
    </source>
</evidence>
<keyword evidence="6 7" id="KW-0472">Membrane</keyword>
<feature type="transmembrane region" description="Helical" evidence="7">
    <location>
        <begin position="36"/>
        <end position="57"/>
    </location>
</feature>
<sequence length="307" mass="34066">MKFILPTGYFAITLGVSALSLAWRHAESITPYAPQVSFVLGSVAFVLWLLFISLFIIRCFKHFDTIKEEYNCPIRFSFFALIPITAMLMGDILLAWSSILGEILIWLGAIGQLLYALIRIGALWQGNIFTDTAALPPFYLPTVATNFTAATSLTLIGHNELAIFFLGAGFIAWFMFEPILLQRLRLNETPVPLRASFGIILAPAFVGSAAYLVVTGGQVDLVVKMLWGYGFLQLAFLLRLFGWIAVKGFNVGFWSFSFGLASMANGATYLYQTPELATFGLVAFIIANMAIAFLMIKTSAKWLRKEF</sequence>
<feature type="transmembrane region" description="Helical" evidence="7">
    <location>
        <begin position="253"/>
        <end position="271"/>
    </location>
</feature>
<comment type="subcellular location">
    <subcellularLocation>
        <location evidence="1">Membrane</location>
        <topology evidence="1">Multi-pass membrane protein</topology>
    </subcellularLocation>
</comment>
<feature type="transmembrane region" description="Helical" evidence="7">
    <location>
        <begin position="226"/>
        <end position="246"/>
    </location>
</feature>
<feature type="transmembrane region" description="Helical" evidence="7">
    <location>
        <begin position="193"/>
        <end position="214"/>
    </location>
</feature>
<feature type="transmembrane region" description="Helical" evidence="7">
    <location>
        <begin position="277"/>
        <end position="296"/>
    </location>
</feature>
<dbReference type="AlphaFoldDB" id="A0A369YE48"/>
<keyword evidence="5 7" id="KW-1133">Transmembrane helix</keyword>
<dbReference type="NCBIfam" id="TIGR00816">
    <property type="entry name" value="tdt"/>
    <property type="match status" value="1"/>
</dbReference>
<evidence type="ECO:0000256" key="5">
    <source>
        <dbReference type="ARBA" id="ARBA00022989"/>
    </source>
</evidence>
<dbReference type="STRING" id="1035839.GCA_000238795_01199"/>
<evidence type="ECO:0000313" key="8">
    <source>
        <dbReference type="EMBL" id="RDE70956.1"/>
    </source>
</evidence>
<name>A0A369YE48_9PAST</name>
<evidence type="ECO:0000256" key="2">
    <source>
        <dbReference type="ARBA" id="ARBA00008566"/>
    </source>
</evidence>
<evidence type="ECO:0000313" key="9">
    <source>
        <dbReference type="Proteomes" id="UP000253872"/>
    </source>
</evidence>
<feature type="transmembrane region" description="Helical" evidence="7">
    <location>
        <begin position="138"/>
        <end position="156"/>
    </location>
</feature>
<comment type="caution">
    <text evidence="8">The sequence shown here is derived from an EMBL/GenBank/DDBJ whole genome shotgun (WGS) entry which is preliminary data.</text>
</comment>
<comment type="similarity">
    <text evidence="2">Belongs to the tellurite-resistance/dicarboxylate transporter (TDT) family.</text>
</comment>
<feature type="transmembrane region" description="Helical" evidence="7">
    <location>
        <begin position="162"/>
        <end position="181"/>
    </location>
</feature>
<dbReference type="InterPro" id="IPR004695">
    <property type="entry name" value="SLAC1/Mae1/Ssu1/TehA"/>
</dbReference>
<dbReference type="InterPro" id="IPR052951">
    <property type="entry name" value="Tellurite_res_ion_channel"/>
</dbReference>
<dbReference type="PANTHER" id="PTHR37955:SF1">
    <property type="entry name" value="DEP DOMAIN-CONTAINING PROTEIN"/>
    <property type="match status" value="1"/>
</dbReference>